<reference evidence="8 9" key="1">
    <citation type="submission" date="2023-09" db="EMBL/GenBank/DDBJ databases">
        <title>Genomes of two closely related lineages of the louse Polyplax serrata with different host specificities.</title>
        <authorList>
            <person name="Martinu J."/>
            <person name="Tarabai H."/>
            <person name="Stefka J."/>
            <person name="Hypsa V."/>
        </authorList>
    </citation>
    <scope>NUCLEOTIDE SEQUENCE [LARGE SCALE GENOMIC DNA]</scope>
    <source>
        <strain evidence="8">98ZLc_SE</strain>
    </source>
</reference>
<evidence type="ECO:0000259" key="6">
    <source>
        <dbReference type="Pfam" id="PF00056"/>
    </source>
</evidence>
<dbReference type="InterPro" id="IPR015955">
    <property type="entry name" value="Lactate_DH/Glyco_Ohase_4_C"/>
</dbReference>
<protein>
    <recommendedName>
        <fullName evidence="2">Malate dehydrogenase, mitochondrial</fullName>
        <ecNumber evidence="1">1.1.1.37</ecNumber>
    </recommendedName>
</protein>
<proteinExistence type="predicted"/>
<dbReference type="PANTHER" id="PTHR11540:SF16">
    <property type="entry name" value="MALATE DEHYDROGENASE, MITOCHONDRIAL"/>
    <property type="match status" value="1"/>
</dbReference>
<dbReference type="SUPFAM" id="SSF51735">
    <property type="entry name" value="NAD(P)-binding Rossmann-fold domains"/>
    <property type="match status" value="1"/>
</dbReference>
<dbReference type="InterPro" id="IPR036291">
    <property type="entry name" value="NAD(P)-bd_dom_sf"/>
</dbReference>
<evidence type="ECO:0000256" key="2">
    <source>
        <dbReference type="ARBA" id="ARBA00016075"/>
    </source>
</evidence>
<dbReference type="Proteomes" id="UP001359485">
    <property type="component" value="Unassembled WGS sequence"/>
</dbReference>
<dbReference type="SUPFAM" id="SSF56327">
    <property type="entry name" value="LDH C-terminal domain-like"/>
    <property type="match status" value="1"/>
</dbReference>
<keyword evidence="5" id="KW-0520">NAD</keyword>
<dbReference type="Gene3D" id="3.90.110.10">
    <property type="entry name" value="Lactate dehydrogenase/glycoside hydrolase, family 4, C-terminal"/>
    <property type="match status" value="1"/>
</dbReference>
<comment type="caution">
    <text evidence="8">The sequence shown here is derived from an EMBL/GenBank/DDBJ whole genome shotgun (WGS) entry which is preliminary data.</text>
</comment>
<feature type="domain" description="Lactate/malate dehydrogenase C-terminal" evidence="7">
    <location>
        <begin position="225"/>
        <end position="389"/>
    </location>
</feature>
<feature type="domain" description="Lactate/malate dehydrogenase N-terminal" evidence="6">
    <location>
        <begin position="80"/>
        <end position="223"/>
    </location>
</feature>
<evidence type="ECO:0000256" key="3">
    <source>
        <dbReference type="ARBA" id="ARBA00022532"/>
    </source>
</evidence>
<dbReference type="InterPro" id="IPR001236">
    <property type="entry name" value="Lactate/malate_DH_N"/>
</dbReference>
<keyword evidence="4" id="KW-0560">Oxidoreductase</keyword>
<keyword evidence="9" id="KW-1185">Reference proteome</keyword>
<evidence type="ECO:0000256" key="1">
    <source>
        <dbReference type="ARBA" id="ARBA00012995"/>
    </source>
</evidence>
<dbReference type="Pfam" id="PF02866">
    <property type="entry name" value="Ldh_1_C"/>
    <property type="match status" value="1"/>
</dbReference>
<sequence length="406" mass="44693">MERYLLINQIDVNLCEVILHKPGKSLKTFELPRQFLNALNLYKPVGGVLRDLTRKYSNGCPCPDKPACPPCPPPSPPRDIKITICGANGQLGQIIAFLLKQSPLVNVLNLYDLDCTYGTAMDLAHIDTSCRVKSYSGCADLYEAMCDANIIIICAGVGRAPGMCLNDLFEYNAPVVKQLTEAIITVNPRALIGVLTNPINSFVPMVSQIFKNCKCYDSRKIFGITTIDTMRACTIVANDILRGTEDPGEFLVPVIGGHSPETMVPVLSQTSPCVDIPNTSYDFLIDKIRRAACMVTSLKHHGGPRLSVALGAARFINNLIRGLKNERDIIEMAYVYTNVVPGVCYFAGPIELGPHGIKHNLGLLKVDEDWEQPYLKEAIRQLKIEICRGETYIPCPPDPCAVPSWD</sequence>
<evidence type="ECO:0000313" key="9">
    <source>
        <dbReference type="Proteomes" id="UP001359485"/>
    </source>
</evidence>
<accession>A0ABR1BED0</accession>
<dbReference type="EC" id="1.1.1.37" evidence="1"/>
<dbReference type="EMBL" id="JAWJWF010000001">
    <property type="protein sequence ID" value="KAK6640454.1"/>
    <property type="molecule type" value="Genomic_DNA"/>
</dbReference>
<evidence type="ECO:0000256" key="5">
    <source>
        <dbReference type="ARBA" id="ARBA00023027"/>
    </source>
</evidence>
<dbReference type="Pfam" id="PF00056">
    <property type="entry name" value="Ldh_1_N"/>
    <property type="match status" value="1"/>
</dbReference>
<dbReference type="InterPro" id="IPR022383">
    <property type="entry name" value="Lactate/malate_DH_C"/>
</dbReference>
<dbReference type="Gene3D" id="3.40.50.720">
    <property type="entry name" value="NAD(P)-binding Rossmann-like Domain"/>
    <property type="match status" value="1"/>
</dbReference>
<organism evidence="8 9">
    <name type="scientific">Polyplax serrata</name>
    <name type="common">Common mouse louse</name>
    <dbReference type="NCBI Taxonomy" id="468196"/>
    <lineage>
        <taxon>Eukaryota</taxon>
        <taxon>Metazoa</taxon>
        <taxon>Ecdysozoa</taxon>
        <taxon>Arthropoda</taxon>
        <taxon>Hexapoda</taxon>
        <taxon>Insecta</taxon>
        <taxon>Pterygota</taxon>
        <taxon>Neoptera</taxon>
        <taxon>Paraneoptera</taxon>
        <taxon>Psocodea</taxon>
        <taxon>Troctomorpha</taxon>
        <taxon>Phthiraptera</taxon>
        <taxon>Anoplura</taxon>
        <taxon>Polyplacidae</taxon>
        <taxon>Polyplax</taxon>
    </lineage>
</organism>
<evidence type="ECO:0000259" key="7">
    <source>
        <dbReference type="Pfam" id="PF02866"/>
    </source>
</evidence>
<gene>
    <name evidence="8" type="ORF">RUM44_012148</name>
</gene>
<dbReference type="PANTHER" id="PTHR11540">
    <property type="entry name" value="MALATE AND LACTATE DEHYDROGENASE"/>
    <property type="match status" value="1"/>
</dbReference>
<keyword evidence="3" id="KW-0816">Tricarboxylic acid cycle</keyword>
<name>A0ABR1BED0_POLSC</name>
<evidence type="ECO:0000313" key="8">
    <source>
        <dbReference type="EMBL" id="KAK6640454.1"/>
    </source>
</evidence>
<evidence type="ECO:0000256" key="4">
    <source>
        <dbReference type="ARBA" id="ARBA00023002"/>
    </source>
</evidence>